<dbReference type="InterPro" id="IPR014710">
    <property type="entry name" value="RmlC-like_jellyroll"/>
</dbReference>
<reference evidence="2" key="1">
    <citation type="journal article" date="2014" name="Front. Microbiol.">
        <title>High frequency of phylogenetically diverse reductive dehalogenase-homologous genes in deep subseafloor sedimentary metagenomes.</title>
        <authorList>
            <person name="Kawai M."/>
            <person name="Futagami T."/>
            <person name="Toyoda A."/>
            <person name="Takaki Y."/>
            <person name="Nishi S."/>
            <person name="Hori S."/>
            <person name="Arai W."/>
            <person name="Tsubouchi T."/>
            <person name="Morono Y."/>
            <person name="Uchiyama I."/>
            <person name="Ito T."/>
            <person name="Fujiyama A."/>
            <person name="Inagaki F."/>
            <person name="Takami H."/>
        </authorList>
    </citation>
    <scope>NUCLEOTIDE SEQUENCE</scope>
    <source>
        <strain evidence="2">Expedition CK06-06</strain>
    </source>
</reference>
<dbReference type="AlphaFoldDB" id="X1C595"/>
<feature type="domain" description="Cupin type-2" evidence="1">
    <location>
        <begin position="2"/>
        <end position="47"/>
    </location>
</feature>
<comment type="caution">
    <text evidence="2">The sequence shown here is derived from an EMBL/GenBank/DDBJ whole genome shotgun (WGS) entry which is preliminary data.</text>
</comment>
<evidence type="ECO:0000313" key="2">
    <source>
        <dbReference type="EMBL" id="GAH02527.1"/>
    </source>
</evidence>
<dbReference type="SUPFAM" id="SSF51182">
    <property type="entry name" value="RmlC-like cupins"/>
    <property type="match status" value="1"/>
</dbReference>
<name>X1C595_9ZZZZ</name>
<sequence length="57" mass="6476">FFIQGDGVMIVDDKEIAAPEGSAFLIEPKEMHNIRNNSDKPIKIIFIKGEYKPDDKI</sequence>
<accession>X1C595</accession>
<organism evidence="2">
    <name type="scientific">marine sediment metagenome</name>
    <dbReference type="NCBI Taxonomy" id="412755"/>
    <lineage>
        <taxon>unclassified sequences</taxon>
        <taxon>metagenomes</taxon>
        <taxon>ecological metagenomes</taxon>
    </lineage>
</organism>
<dbReference type="InterPro" id="IPR013096">
    <property type="entry name" value="Cupin_2"/>
</dbReference>
<dbReference type="Gene3D" id="2.60.120.10">
    <property type="entry name" value="Jelly Rolls"/>
    <property type="match status" value="1"/>
</dbReference>
<dbReference type="Pfam" id="PF07883">
    <property type="entry name" value="Cupin_2"/>
    <property type="match status" value="1"/>
</dbReference>
<dbReference type="InterPro" id="IPR011051">
    <property type="entry name" value="RmlC_Cupin_sf"/>
</dbReference>
<evidence type="ECO:0000259" key="1">
    <source>
        <dbReference type="Pfam" id="PF07883"/>
    </source>
</evidence>
<gene>
    <name evidence="2" type="ORF">S01H4_47847</name>
</gene>
<feature type="non-terminal residue" evidence="2">
    <location>
        <position position="1"/>
    </location>
</feature>
<dbReference type="EMBL" id="BART01026908">
    <property type="protein sequence ID" value="GAH02527.1"/>
    <property type="molecule type" value="Genomic_DNA"/>
</dbReference>
<protein>
    <recommendedName>
        <fullName evidence="1">Cupin type-2 domain-containing protein</fullName>
    </recommendedName>
</protein>
<proteinExistence type="predicted"/>